<evidence type="ECO:0000256" key="5">
    <source>
        <dbReference type="ARBA" id="ARBA00022692"/>
    </source>
</evidence>
<keyword evidence="10" id="KW-1185">Reference proteome</keyword>
<dbReference type="PANTHER" id="PTHR30472:SF24">
    <property type="entry name" value="FERRIC ENTEROBACTIN TRANSPORT SYSTEM PERMEASE PROTEIN FEPG"/>
    <property type="match status" value="1"/>
</dbReference>
<dbReference type="SUPFAM" id="SSF81345">
    <property type="entry name" value="ABC transporter involved in vitamin B12 uptake, BtuC"/>
    <property type="match status" value="1"/>
</dbReference>
<dbReference type="InterPro" id="IPR000522">
    <property type="entry name" value="ABC_transptr_permease_BtuC"/>
</dbReference>
<organism evidence="9 10">
    <name type="scientific">Rhodococcoides corynebacterioides</name>
    <dbReference type="NCBI Taxonomy" id="53972"/>
    <lineage>
        <taxon>Bacteria</taxon>
        <taxon>Bacillati</taxon>
        <taxon>Actinomycetota</taxon>
        <taxon>Actinomycetes</taxon>
        <taxon>Mycobacteriales</taxon>
        <taxon>Nocardiaceae</taxon>
        <taxon>Rhodococcoides</taxon>
    </lineage>
</organism>
<feature type="transmembrane region" description="Helical" evidence="8">
    <location>
        <begin position="180"/>
        <end position="200"/>
    </location>
</feature>
<keyword evidence="5 8" id="KW-0812">Transmembrane</keyword>
<evidence type="ECO:0000256" key="3">
    <source>
        <dbReference type="ARBA" id="ARBA00022448"/>
    </source>
</evidence>
<keyword evidence="3" id="KW-0813">Transport</keyword>
<keyword evidence="7 8" id="KW-0472">Membrane</keyword>
<evidence type="ECO:0000256" key="1">
    <source>
        <dbReference type="ARBA" id="ARBA00004651"/>
    </source>
</evidence>
<evidence type="ECO:0000313" key="9">
    <source>
        <dbReference type="EMBL" id="MBM7414513.1"/>
    </source>
</evidence>
<dbReference type="Gene3D" id="1.10.3470.10">
    <property type="entry name" value="ABC transporter involved in vitamin B12 uptake, BtuC"/>
    <property type="match status" value="1"/>
</dbReference>
<comment type="similarity">
    <text evidence="2">Belongs to the binding-protein-dependent transport system permease family. FecCD subfamily.</text>
</comment>
<evidence type="ECO:0000256" key="4">
    <source>
        <dbReference type="ARBA" id="ARBA00022475"/>
    </source>
</evidence>
<keyword evidence="4" id="KW-1003">Cell membrane</keyword>
<feature type="transmembrane region" description="Helical" evidence="8">
    <location>
        <begin position="35"/>
        <end position="54"/>
    </location>
</feature>
<protein>
    <submittedName>
        <fullName evidence="9">Iron complex transport system permease protein</fullName>
    </submittedName>
</protein>
<dbReference type="CDD" id="cd06550">
    <property type="entry name" value="TM_ABC_iron-siderophores_like"/>
    <property type="match status" value="1"/>
</dbReference>
<feature type="transmembrane region" description="Helical" evidence="8">
    <location>
        <begin position="119"/>
        <end position="139"/>
    </location>
</feature>
<dbReference type="Proteomes" id="UP000703038">
    <property type="component" value="Unassembled WGS sequence"/>
</dbReference>
<feature type="transmembrane region" description="Helical" evidence="8">
    <location>
        <begin position="226"/>
        <end position="248"/>
    </location>
</feature>
<evidence type="ECO:0000313" key="10">
    <source>
        <dbReference type="Proteomes" id="UP000703038"/>
    </source>
</evidence>
<feature type="transmembrane region" description="Helical" evidence="8">
    <location>
        <begin position="337"/>
        <end position="356"/>
    </location>
</feature>
<comment type="caution">
    <text evidence="9">The sequence shown here is derived from an EMBL/GenBank/DDBJ whole genome shotgun (WGS) entry which is preliminary data.</text>
</comment>
<proteinExistence type="inferred from homology"/>
<keyword evidence="6 8" id="KW-1133">Transmembrane helix</keyword>
<sequence>MTAHPTVRSAAPPSVAGRPAFRLGPLSTVRRPARVLVVLALAIVLFLVFCLNVGRGDYPLSIPDVVNVLVGGGSRIERFVVMDLRLPRALTGALVGAALAVSGALMQSITRNSLASPDILGITSGASVAAISLIVLSGTSTAVGLFATLGVTLAALVGGLLTAALVYLLSWRGGVQGMRLVLVGIAINAMMVALIGWMLVNADITDVTRAQLWLTGTLSGATWSQVWPVTAAVVLLGAGSVIMSFRLSAMRLGPDTARSLGVDVQRSQAVLLVISVAMAAIATSVAGPIGFVALAAPQIALRLTRCAEPPLIASALTGAVTVVGSDLVARTILPVELPVGIVTSVLGGPFLLYLLVRVNRKATV</sequence>
<feature type="transmembrane region" description="Helical" evidence="8">
    <location>
        <begin position="145"/>
        <end position="168"/>
    </location>
</feature>
<dbReference type="Pfam" id="PF01032">
    <property type="entry name" value="FecCD"/>
    <property type="match status" value="1"/>
</dbReference>
<comment type="subcellular location">
    <subcellularLocation>
        <location evidence="1">Cell membrane</location>
        <topology evidence="1">Multi-pass membrane protein</topology>
    </subcellularLocation>
</comment>
<accession>A0ABS2KRK7</accession>
<name>A0ABS2KRK7_9NOCA</name>
<dbReference type="InterPro" id="IPR037294">
    <property type="entry name" value="ABC_BtuC-like"/>
</dbReference>
<gene>
    <name evidence="9" type="ORF">JOE42_001246</name>
</gene>
<dbReference type="EMBL" id="JAFBBK010000001">
    <property type="protein sequence ID" value="MBM7414513.1"/>
    <property type="molecule type" value="Genomic_DNA"/>
</dbReference>
<dbReference type="PANTHER" id="PTHR30472">
    <property type="entry name" value="FERRIC ENTEROBACTIN TRANSPORT SYSTEM PERMEASE PROTEIN"/>
    <property type="match status" value="1"/>
</dbReference>
<evidence type="ECO:0000256" key="2">
    <source>
        <dbReference type="ARBA" id="ARBA00007935"/>
    </source>
</evidence>
<feature type="transmembrane region" description="Helical" evidence="8">
    <location>
        <begin position="269"/>
        <end position="295"/>
    </location>
</feature>
<evidence type="ECO:0000256" key="7">
    <source>
        <dbReference type="ARBA" id="ARBA00023136"/>
    </source>
</evidence>
<reference evidence="9 10" key="1">
    <citation type="submission" date="2021-01" db="EMBL/GenBank/DDBJ databases">
        <title>Genomics of switchgrass bacterial isolates.</title>
        <authorList>
            <person name="Shade A."/>
        </authorList>
    </citation>
    <scope>NUCLEOTIDE SEQUENCE [LARGE SCALE GENOMIC DNA]</scope>
    <source>
        <strain evidence="9 10">PvP111</strain>
    </source>
</reference>
<feature type="transmembrane region" description="Helical" evidence="8">
    <location>
        <begin position="89"/>
        <end position="107"/>
    </location>
</feature>
<evidence type="ECO:0000256" key="6">
    <source>
        <dbReference type="ARBA" id="ARBA00022989"/>
    </source>
</evidence>
<evidence type="ECO:0000256" key="8">
    <source>
        <dbReference type="SAM" id="Phobius"/>
    </source>
</evidence>
<dbReference type="RefSeq" id="WP_307806176.1">
    <property type="nucleotide sequence ID" value="NZ_JAFBBK010000001.1"/>
</dbReference>